<proteinExistence type="predicted"/>
<dbReference type="EMBL" id="LWDX02007768">
    <property type="protein sequence ID" value="OEL36819.1"/>
    <property type="molecule type" value="Genomic_DNA"/>
</dbReference>
<dbReference type="AlphaFoldDB" id="A0A1E5WHE2"/>
<organism evidence="2 3">
    <name type="scientific">Dichanthelium oligosanthes</name>
    <dbReference type="NCBI Taxonomy" id="888268"/>
    <lineage>
        <taxon>Eukaryota</taxon>
        <taxon>Viridiplantae</taxon>
        <taxon>Streptophyta</taxon>
        <taxon>Embryophyta</taxon>
        <taxon>Tracheophyta</taxon>
        <taxon>Spermatophyta</taxon>
        <taxon>Magnoliopsida</taxon>
        <taxon>Liliopsida</taxon>
        <taxon>Poales</taxon>
        <taxon>Poaceae</taxon>
        <taxon>PACMAD clade</taxon>
        <taxon>Panicoideae</taxon>
        <taxon>Panicodae</taxon>
        <taxon>Paniceae</taxon>
        <taxon>Dichantheliinae</taxon>
        <taxon>Dichanthelium</taxon>
    </lineage>
</organism>
<accession>A0A1E5WHE2</accession>
<reference evidence="2 3" key="1">
    <citation type="submission" date="2016-09" db="EMBL/GenBank/DDBJ databases">
        <title>The draft genome of Dichanthelium oligosanthes: A C3 panicoid grass species.</title>
        <authorList>
            <person name="Studer A.J."/>
            <person name="Schnable J.C."/>
            <person name="Brutnell T.P."/>
        </authorList>
    </citation>
    <scope>NUCLEOTIDE SEQUENCE [LARGE SCALE GENOMIC DNA]</scope>
    <source>
        <strain evidence="3">cv. Kellogg 1175</strain>
        <tissue evidence="2">Leaf</tissue>
    </source>
</reference>
<evidence type="ECO:0000313" key="3">
    <source>
        <dbReference type="Proteomes" id="UP000095767"/>
    </source>
</evidence>
<sequence length="83" mass="9602">MDGRKDQNSDLNSSAKSEQEELKMPIIKEELLLSKRQAQPRRPLSLSNWQKKKLQKLSAQKLKENNLARVSKVSIQSQEKDNI</sequence>
<keyword evidence="3" id="KW-1185">Reference proteome</keyword>
<comment type="caution">
    <text evidence="2">The sequence shown here is derived from an EMBL/GenBank/DDBJ whole genome shotgun (WGS) entry which is preliminary data.</text>
</comment>
<name>A0A1E5WHE2_9POAL</name>
<evidence type="ECO:0000313" key="2">
    <source>
        <dbReference type="EMBL" id="OEL36819.1"/>
    </source>
</evidence>
<evidence type="ECO:0000256" key="1">
    <source>
        <dbReference type="SAM" id="MobiDB-lite"/>
    </source>
</evidence>
<protein>
    <submittedName>
        <fullName evidence="2">Uncharacterized protein</fullName>
    </submittedName>
</protein>
<feature type="region of interest" description="Disordered" evidence="1">
    <location>
        <begin position="1"/>
        <end position="22"/>
    </location>
</feature>
<dbReference type="Proteomes" id="UP000095767">
    <property type="component" value="Unassembled WGS sequence"/>
</dbReference>
<gene>
    <name evidence="2" type="ORF">BAE44_0002162</name>
</gene>